<comment type="caution">
    <text evidence="5">The sequence shown here is derived from an EMBL/GenBank/DDBJ whole genome shotgun (WGS) entry which is preliminary data.</text>
</comment>
<protein>
    <submittedName>
        <fullName evidence="5">CopY family transcriptional regulator</fullName>
    </submittedName>
</protein>
<dbReference type="InterPro" id="IPR005650">
    <property type="entry name" value="BlaI_family"/>
</dbReference>
<evidence type="ECO:0000313" key="5">
    <source>
        <dbReference type="EMBL" id="PSJ40493.1"/>
    </source>
</evidence>
<evidence type="ECO:0000256" key="3">
    <source>
        <dbReference type="ARBA" id="ARBA00023125"/>
    </source>
</evidence>
<dbReference type="AlphaFoldDB" id="A0A2P7QR99"/>
<dbReference type="Gene3D" id="1.10.10.10">
    <property type="entry name" value="Winged helix-like DNA-binding domain superfamily/Winged helix DNA-binding domain"/>
    <property type="match status" value="1"/>
</dbReference>
<keyword evidence="6" id="KW-1185">Reference proteome</keyword>
<dbReference type="SUPFAM" id="SSF46785">
    <property type="entry name" value="Winged helix' DNA-binding domain"/>
    <property type="match status" value="1"/>
</dbReference>
<dbReference type="GO" id="GO:0003677">
    <property type="term" value="F:DNA binding"/>
    <property type="evidence" value="ECO:0007669"/>
    <property type="project" value="UniProtKB-KW"/>
</dbReference>
<gene>
    <name evidence="5" type="ORF">C7I55_09150</name>
</gene>
<dbReference type="Proteomes" id="UP000241167">
    <property type="component" value="Unassembled WGS sequence"/>
</dbReference>
<name>A0A2P7QR99_9SPHN</name>
<dbReference type="InterPro" id="IPR036388">
    <property type="entry name" value="WH-like_DNA-bd_sf"/>
</dbReference>
<evidence type="ECO:0000256" key="4">
    <source>
        <dbReference type="ARBA" id="ARBA00023163"/>
    </source>
</evidence>
<reference evidence="5 6" key="1">
    <citation type="submission" date="2018-03" db="EMBL/GenBank/DDBJ databases">
        <title>The draft genome of Sphingosinicella sp. GL-C-18.</title>
        <authorList>
            <person name="Liu L."/>
            <person name="Li L."/>
            <person name="Liang L."/>
            <person name="Zhang X."/>
            <person name="Wang T."/>
        </authorList>
    </citation>
    <scope>NUCLEOTIDE SEQUENCE [LARGE SCALE GENOMIC DNA]</scope>
    <source>
        <strain evidence="5 6">GL-C-18</strain>
    </source>
</reference>
<accession>A0A2P7QR99</accession>
<dbReference type="OrthoDB" id="9813987at2"/>
<sequence>MIGSLPRREREIFEILVTAGEATAADVRKAMADPPSHSAVRTMLTRLEAKGMISHRTVDQAYVYRSVPQAAKVRETALQQLVKTFFDGSAASAATALLGLTRTLKPDEVDALQRAIDEAKER</sequence>
<proteinExistence type="inferred from homology"/>
<organism evidence="5 6">
    <name type="scientific">Allosphingosinicella deserti</name>
    <dbReference type="NCBI Taxonomy" id="2116704"/>
    <lineage>
        <taxon>Bacteria</taxon>
        <taxon>Pseudomonadati</taxon>
        <taxon>Pseudomonadota</taxon>
        <taxon>Alphaproteobacteria</taxon>
        <taxon>Sphingomonadales</taxon>
        <taxon>Sphingomonadaceae</taxon>
        <taxon>Allosphingosinicella</taxon>
    </lineage>
</organism>
<dbReference type="Pfam" id="PF03965">
    <property type="entry name" value="Penicillinase_R"/>
    <property type="match status" value="1"/>
</dbReference>
<comment type="similarity">
    <text evidence="1">Belongs to the BlaI transcriptional regulatory family.</text>
</comment>
<keyword evidence="2" id="KW-0805">Transcription regulation</keyword>
<evidence type="ECO:0000313" key="6">
    <source>
        <dbReference type="Proteomes" id="UP000241167"/>
    </source>
</evidence>
<dbReference type="GO" id="GO:0045892">
    <property type="term" value="P:negative regulation of DNA-templated transcription"/>
    <property type="evidence" value="ECO:0007669"/>
    <property type="project" value="InterPro"/>
</dbReference>
<evidence type="ECO:0000256" key="2">
    <source>
        <dbReference type="ARBA" id="ARBA00023015"/>
    </source>
</evidence>
<dbReference type="RefSeq" id="WP_106512646.1">
    <property type="nucleotide sequence ID" value="NZ_PXYI01000003.1"/>
</dbReference>
<dbReference type="InterPro" id="IPR036390">
    <property type="entry name" value="WH_DNA-bd_sf"/>
</dbReference>
<keyword evidence="3" id="KW-0238">DNA-binding</keyword>
<keyword evidence="4" id="KW-0804">Transcription</keyword>
<dbReference type="EMBL" id="PXYI01000003">
    <property type="protein sequence ID" value="PSJ40493.1"/>
    <property type="molecule type" value="Genomic_DNA"/>
</dbReference>
<evidence type="ECO:0000256" key="1">
    <source>
        <dbReference type="ARBA" id="ARBA00011046"/>
    </source>
</evidence>